<dbReference type="RefSeq" id="WP_399656115.1">
    <property type="nucleotide sequence ID" value="NZ_JBITYG010000012.1"/>
</dbReference>
<evidence type="ECO:0000313" key="4">
    <source>
        <dbReference type="EMBL" id="MFI9105433.1"/>
    </source>
</evidence>
<dbReference type="InterPro" id="IPR016181">
    <property type="entry name" value="Acyl_CoA_acyltransferase"/>
</dbReference>
<proteinExistence type="predicted"/>
<evidence type="ECO:0000256" key="2">
    <source>
        <dbReference type="ARBA" id="ARBA00023315"/>
    </source>
</evidence>
<feature type="domain" description="N-acetyltransferase" evidence="3">
    <location>
        <begin position="10"/>
        <end position="165"/>
    </location>
</feature>
<dbReference type="InterPro" id="IPR051016">
    <property type="entry name" value="Diverse_Substrate_AcTransf"/>
</dbReference>
<dbReference type="CDD" id="cd04301">
    <property type="entry name" value="NAT_SF"/>
    <property type="match status" value="1"/>
</dbReference>
<dbReference type="Gene3D" id="3.40.630.30">
    <property type="match status" value="1"/>
</dbReference>
<dbReference type="PANTHER" id="PTHR10545">
    <property type="entry name" value="DIAMINE N-ACETYLTRANSFERASE"/>
    <property type="match status" value="1"/>
</dbReference>
<dbReference type="PROSITE" id="PS51186">
    <property type="entry name" value="GNAT"/>
    <property type="match status" value="1"/>
</dbReference>
<sequence>MLKDANWPGRPVRPAAPDDLPTLIQLCAAHAAFEHADPVPDDLATRLGTALFSAPARLWCLVAESGGEVIGYATYTLDFSTWRGASYAHMDCLFVTEQHRGGGWGRRLLDNVVAAAAEAGAAEVQWQTPDWNTDAIRFYDRTGAQRRLKARYLLSTHALPGRRAL</sequence>
<keyword evidence="5" id="KW-1185">Reference proteome</keyword>
<dbReference type="SUPFAM" id="SSF55729">
    <property type="entry name" value="Acyl-CoA N-acyltransferases (Nat)"/>
    <property type="match status" value="1"/>
</dbReference>
<accession>A0ABW8CG83</accession>
<dbReference type="EC" id="2.3.-.-" evidence="4"/>
<evidence type="ECO:0000313" key="5">
    <source>
        <dbReference type="Proteomes" id="UP001614394"/>
    </source>
</evidence>
<dbReference type="GO" id="GO:0016746">
    <property type="term" value="F:acyltransferase activity"/>
    <property type="evidence" value="ECO:0007669"/>
    <property type="project" value="UniProtKB-KW"/>
</dbReference>
<comment type="caution">
    <text evidence="4">The sequence shown here is derived from an EMBL/GenBank/DDBJ whole genome shotgun (WGS) entry which is preliminary data.</text>
</comment>
<name>A0ABW8CG83_9ACTN</name>
<evidence type="ECO:0000256" key="1">
    <source>
        <dbReference type="ARBA" id="ARBA00022679"/>
    </source>
</evidence>
<dbReference type="EMBL" id="JBITYG010000012">
    <property type="protein sequence ID" value="MFI9105433.1"/>
    <property type="molecule type" value="Genomic_DNA"/>
</dbReference>
<dbReference type="InterPro" id="IPR000182">
    <property type="entry name" value="GNAT_dom"/>
</dbReference>
<dbReference type="Proteomes" id="UP001614394">
    <property type="component" value="Unassembled WGS sequence"/>
</dbReference>
<gene>
    <name evidence="4" type="ORF">ACIGXA_33485</name>
</gene>
<evidence type="ECO:0000259" key="3">
    <source>
        <dbReference type="PROSITE" id="PS51186"/>
    </source>
</evidence>
<reference evidence="4 5" key="1">
    <citation type="submission" date="2024-10" db="EMBL/GenBank/DDBJ databases">
        <title>The Natural Products Discovery Center: Release of the First 8490 Sequenced Strains for Exploring Actinobacteria Biosynthetic Diversity.</title>
        <authorList>
            <person name="Kalkreuter E."/>
            <person name="Kautsar S.A."/>
            <person name="Yang D."/>
            <person name="Bader C.D."/>
            <person name="Teijaro C.N."/>
            <person name="Fluegel L."/>
            <person name="Davis C.M."/>
            <person name="Simpson J.R."/>
            <person name="Lauterbach L."/>
            <person name="Steele A.D."/>
            <person name="Gui C."/>
            <person name="Meng S."/>
            <person name="Li G."/>
            <person name="Viehrig K."/>
            <person name="Ye F."/>
            <person name="Su P."/>
            <person name="Kiefer A.F."/>
            <person name="Nichols A."/>
            <person name="Cepeda A.J."/>
            <person name="Yan W."/>
            <person name="Fan B."/>
            <person name="Jiang Y."/>
            <person name="Adhikari A."/>
            <person name="Zheng C.-J."/>
            <person name="Schuster L."/>
            <person name="Cowan T.M."/>
            <person name="Smanski M.J."/>
            <person name="Chevrette M.G."/>
            <person name="De Carvalho L.P.S."/>
            <person name="Shen B."/>
        </authorList>
    </citation>
    <scope>NUCLEOTIDE SEQUENCE [LARGE SCALE GENOMIC DNA]</scope>
    <source>
        <strain evidence="4 5">NPDC053399</strain>
    </source>
</reference>
<keyword evidence="1 4" id="KW-0808">Transferase</keyword>
<dbReference type="Pfam" id="PF00583">
    <property type="entry name" value="Acetyltransf_1"/>
    <property type="match status" value="1"/>
</dbReference>
<keyword evidence="2 4" id="KW-0012">Acyltransferase</keyword>
<organism evidence="4 5">
    <name type="scientific">Streptomyces fildesensis</name>
    <dbReference type="NCBI Taxonomy" id="375757"/>
    <lineage>
        <taxon>Bacteria</taxon>
        <taxon>Bacillati</taxon>
        <taxon>Actinomycetota</taxon>
        <taxon>Actinomycetes</taxon>
        <taxon>Kitasatosporales</taxon>
        <taxon>Streptomycetaceae</taxon>
        <taxon>Streptomyces</taxon>
    </lineage>
</organism>
<dbReference type="PANTHER" id="PTHR10545:SF29">
    <property type="entry name" value="GH14572P-RELATED"/>
    <property type="match status" value="1"/>
</dbReference>
<protein>
    <submittedName>
        <fullName evidence="4">GNAT family N-acetyltransferase</fullName>
        <ecNumber evidence="4">2.3.-.-</ecNumber>
    </submittedName>
</protein>